<accession>A0A518AJU5</accession>
<protein>
    <submittedName>
        <fullName evidence="2">Uncharacterized protein</fullName>
    </submittedName>
</protein>
<feature type="region of interest" description="Disordered" evidence="1">
    <location>
        <begin position="127"/>
        <end position="148"/>
    </location>
</feature>
<feature type="compositionally biased region" description="Polar residues" evidence="1">
    <location>
        <begin position="131"/>
        <end position="148"/>
    </location>
</feature>
<gene>
    <name evidence="2" type="ORF">Pan181_11290</name>
</gene>
<organism evidence="2 3">
    <name type="scientific">Aeoliella mucimassa</name>
    <dbReference type="NCBI Taxonomy" id="2527972"/>
    <lineage>
        <taxon>Bacteria</taxon>
        <taxon>Pseudomonadati</taxon>
        <taxon>Planctomycetota</taxon>
        <taxon>Planctomycetia</taxon>
        <taxon>Pirellulales</taxon>
        <taxon>Lacipirellulaceae</taxon>
        <taxon>Aeoliella</taxon>
    </lineage>
</organism>
<dbReference type="RefSeq" id="WP_145245868.1">
    <property type="nucleotide sequence ID" value="NZ_CP036278.1"/>
</dbReference>
<name>A0A518AJU5_9BACT</name>
<evidence type="ECO:0000256" key="1">
    <source>
        <dbReference type="SAM" id="MobiDB-lite"/>
    </source>
</evidence>
<evidence type="ECO:0000313" key="3">
    <source>
        <dbReference type="Proteomes" id="UP000315750"/>
    </source>
</evidence>
<dbReference type="KEGG" id="amuc:Pan181_11290"/>
<keyword evidence="3" id="KW-1185">Reference proteome</keyword>
<sequence length="148" mass="16960">MMLVVSACIPVAVHYYRYYDYPQYFITQLGEYQFLDDSRVLELYEEDGYINYRFKTGGKSRGTSKASIPKGSPWFAFVETRNRVWIYDGVDDLVLLSNSEKQRGTYSIKVCGDWLIQQIPPEVTSRLPNLLDNSKSSETNNVDAASGE</sequence>
<dbReference type="EMBL" id="CP036278">
    <property type="protein sequence ID" value="QDU54944.1"/>
    <property type="molecule type" value="Genomic_DNA"/>
</dbReference>
<proteinExistence type="predicted"/>
<reference evidence="2 3" key="1">
    <citation type="submission" date="2019-02" db="EMBL/GenBank/DDBJ databases">
        <title>Deep-cultivation of Planctomycetes and their phenomic and genomic characterization uncovers novel biology.</title>
        <authorList>
            <person name="Wiegand S."/>
            <person name="Jogler M."/>
            <person name="Boedeker C."/>
            <person name="Pinto D."/>
            <person name="Vollmers J."/>
            <person name="Rivas-Marin E."/>
            <person name="Kohn T."/>
            <person name="Peeters S.H."/>
            <person name="Heuer A."/>
            <person name="Rast P."/>
            <person name="Oberbeckmann S."/>
            <person name="Bunk B."/>
            <person name="Jeske O."/>
            <person name="Meyerdierks A."/>
            <person name="Storesund J.E."/>
            <person name="Kallscheuer N."/>
            <person name="Luecker S."/>
            <person name="Lage O.M."/>
            <person name="Pohl T."/>
            <person name="Merkel B.J."/>
            <person name="Hornburger P."/>
            <person name="Mueller R.-W."/>
            <person name="Bruemmer F."/>
            <person name="Labrenz M."/>
            <person name="Spormann A.M."/>
            <person name="Op den Camp H."/>
            <person name="Overmann J."/>
            <person name="Amann R."/>
            <person name="Jetten M.S.M."/>
            <person name="Mascher T."/>
            <person name="Medema M.H."/>
            <person name="Devos D.P."/>
            <person name="Kaster A.-K."/>
            <person name="Ovreas L."/>
            <person name="Rohde M."/>
            <person name="Galperin M.Y."/>
            <person name="Jogler C."/>
        </authorList>
    </citation>
    <scope>NUCLEOTIDE SEQUENCE [LARGE SCALE GENOMIC DNA]</scope>
    <source>
        <strain evidence="2 3">Pan181</strain>
    </source>
</reference>
<evidence type="ECO:0000313" key="2">
    <source>
        <dbReference type="EMBL" id="QDU54944.1"/>
    </source>
</evidence>
<dbReference type="Proteomes" id="UP000315750">
    <property type="component" value="Chromosome"/>
</dbReference>
<dbReference type="AlphaFoldDB" id="A0A518AJU5"/>